<reference evidence="2" key="1">
    <citation type="submission" date="2022-01" db="EMBL/GenBank/DDBJ databases">
        <title>Genome sequnece data of strain Bradyrhizobium sp. nov.</title>
        <authorList>
            <person name="Zhang J."/>
        </authorList>
    </citation>
    <scope>NUCLEOTIDE SEQUENCE</scope>
    <source>
        <strain evidence="3">WYCCWR 12774</strain>
        <strain evidence="2">WYCCWR 13023</strain>
    </source>
</reference>
<name>A0A9X1RHI9_9BRAD</name>
<keyword evidence="4" id="KW-1185">Reference proteome</keyword>
<dbReference type="Proteomes" id="UP001139012">
    <property type="component" value="Unassembled WGS sequence"/>
</dbReference>
<gene>
    <name evidence="3" type="ORF">L6637_23255</name>
    <name evidence="2" type="ORF">L6654_32180</name>
</gene>
<proteinExistence type="predicted"/>
<dbReference type="EMBL" id="JAKLUA010000007">
    <property type="protein sequence ID" value="MCG2669887.1"/>
    <property type="molecule type" value="Genomic_DNA"/>
</dbReference>
<dbReference type="SUPFAM" id="SSF55729">
    <property type="entry name" value="Acyl-CoA N-acyltransferases (Nat)"/>
    <property type="match status" value="1"/>
</dbReference>
<evidence type="ECO:0000313" key="4">
    <source>
        <dbReference type="Proteomes" id="UP001139012"/>
    </source>
</evidence>
<dbReference type="RefSeq" id="WP_237865966.1">
    <property type="nucleotide sequence ID" value="NZ_JAKLTY010000027.1"/>
</dbReference>
<protein>
    <submittedName>
        <fullName evidence="2">GNAT family N-acetyltransferase</fullName>
    </submittedName>
</protein>
<dbReference type="EMBL" id="JAKLTY010000027">
    <property type="protein sequence ID" value="MCG2631298.1"/>
    <property type="molecule type" value="Genomic_DNA"/>
</dbReference>
<sequence length="366" mass="40655">MTEIEITAKTLSLCELFRSAPSENAISNLSTQVGQRQIGPHLLPVTTNSGLKPTCYLCCPSVAYIDYARDELRHFSEHRLLSTVLDGLLKLGYPLIRAAGLDRQVQINNWLLATNPIPDVTFEALLAATQAIVQQHPAHVVAWRSLNDFCDRAAMQIFREAGYRLYPARQIYMFDCRNAEPKPGRDEKRDRALLDDSGLASVAPAELRDDDFVRAQTLYQYLYLEKYTWLNPQYTAAFMKAAHGGGILEFQGLRAADGQLAGVIAFFDSGRTMTAPIVGYDATLPQEAGLYRMLMALALKRARERKMLFNMSAGAAAFKRNRGGVAALEYTAIYNAHHAPTARLAASAVRIILQRAGIPVLRSFEL</sequence>
<organism evidence="2 5">
    <name type="scientific">Bradyrhizobium zhengyangense</name>
    <dbReference type="NCBI Taxonomy" id="2911009"/>
    <lineage>
        <taxon>Bacteria</taxon>
        <taxon>Pseudomonadati</taxon>
        <taxon>Pseudomonadota</taxon>
        <taxon>Alphaproteobacteria</taxon>
        <taxon>Hyphomicrobiales</taxon>
        <taxon>Nitrobacteraceae</taxon>
        <taxon>Bradyrhizobium</taxon>
    </lineage>
</organism>
<evidence type="ECO:0000313" key="3">
    <source>
        <dbReference type="EMBL" id="MCG2669887.1"/>
    </source>
</evidence>
<accession>A0A9X1RHI9</accession>
<comment type="caution">
    <text evidence="2">The sequence shown here is derived from an EMBL/GenBank/DDBJ whole genome shotgun (WGS) entry which is preliminary data.</text>
</comment>
<dbReference type="InterPro" id="IPR038740">
    <property type="entry name" value="BioF2-like_GNAT_dom"/>
</dbReference>
<dbReference type="InterPro" id="IPR016181">
    <property type="entry name" value="Acyl_CoA_acyltransferase"/>
</dbReference>
<evidence type="ECO:0000259" key="1">
    <source>
        <dbReference type="Pfam" id="PF13480"/>
    </source>
</evidence>
<feature type="domain" description="BioF2-like acetyltransferase" evidence="1">
    <location>
        <begin position="208"/>
        <end position="320"/>
    </location>
</feature>
<evidence type="ECO:0000313" key="5">
    <source>
        <dbReference type="Proteomes" id="UP001139054"/>
    </source>
</evidence>
<dbReference type="Pfam" id="PF13480">
    <property type="entry name" value="Acetyltransf_6"/>
    <property type="match status" value="1"/>
</dbReference>
<dbReference type="AlphaFoldDB" id="A0A9X1RHI9"/>
<dbReference type="Proteomes" id="UP001139054">
    <property type="component" value="Unassembled WGS sequence"/>
</dbReference>
<evidence type="ECO:0000313" key="2">
    <source>
        <dbReference type="EMBL" id="MCG2631298.1"/>
    </source>
</evidence>